<keyword evidence="4" id="KW-1185">Reference proteome</keyword>
<organism evidence="3 4">
    <name type="scientific">Musa troglodytarum</name>
    <name type="common">fe'i banana</name>
    <dbReference type="NCBI Taxonomy" id="320322"/>
    <lineage>
        <taxon>Eukaryota</taxon>
        <taxon>Viridiplantae</taxon>
        <taxon>Streptophyta</taxon>
        <taxon>Embryophyta</taxon>
        <taxon>Tracheophyta</taxon>
        <taxon>Spermatophyta</taxon>
        <taxon>Magnoliopsida</taxon>
        <taxon>Liliopsida</taxon>
        <taxon>Zingiberales</taxon>
        <taxon>Musaceae</taxon>
        <taxon>Musa</taxon>
    </lineage>
</organism>
<dbReference type="Proteomes" id="UP001055439">
    <property type="component" value="Chromosome 6"/>
</dbReference>
<dbReference type="PANTHER" id="PTHR33179">
    <property type="entry name" value="VQ MOTIF-CONTAINING PROTEIN"/>
    <property type="match status" value="1"/>
</dbReference>
<feature type="region of interest" description="Disordered" evidence="1">
    <location>
        <begin position="84"/>
        <end position="129"/>
    </location>
</feature>
<dbReference type="AlphaFoldDB" id="A0A9E7KEJ9"/>
<gene>
    <name evidence="3" type="ORF">MUK42_04421</name>
</gene>
<dbReference type="EMBL" id="CP097508">
    <property type="protein sequence ID" value="URE12875.1"/>
    <property type="molecule type" value="Genomic_DNA"/>
</dbReference>
<proteinExistence type="predicted"/>
<accession>A0A9E7KEJ9</accession>
<evidence type="ECO:0000313" key="3">
    <source>
        <dbReference type="EMBL" id="URE12875.1"/>
    </source>
</evidence>
<evidence type="ECO:0000313" key="4">
    <source>
        <dbReference type="Proteomes" id="UP001055439"/>
    </source>
</evidence>
<feature type="compositionally biased region" description="Low complexity" evidence="1">
    <location>
        <begin position="84"/>
        <end position="97"/>
    </location>
</feature>
<evidence type="ECO:0000256" key="1">
    <source>
        <dbReference type="SAM" id="MobiDB-lite"/>
    </source>
</evidence>
<dbReference type="Pfam" id="PF05678">
    <property type="entry name" value="VQ"/>
    <property type="match status" value="1"/>
</dbReference>
<feature type="domain" description="VQ" evidence="2">
    <location>
        <begin position="126"/>
        <end position="151"/>
    </location>
</feature>
<feature type="compositionally biased region" description="Polar residues" evidence="1">
    <location>
        <begin position="1"/>
        <end position="11"/>
    </location>
</feature>
<name>A0A9E7KEJ9_9LILI</name>
<feature type="region of interest" description="Disordered" evidence="1">
    <location>
        <begin position="252"/>
        <end position="274"/>
    </location>
</feature>
<feature type="region of interest" description="Disordered" evidence="1">
    <location>
        <begin position="1"/>
        <end position="24"/>
    </location>
</feature>
<reference evidence="3" key="1">
    <citation type="submission" date="2022-05" db="EMBL/GenBank/DDBJ databases">
        <title>The Musa troglodytarum L. genome provides insights into the mechanism of non-climacteric behaviour and enrichment of carotenoids.</title>
        <authorList>
            <person name="Wang J."/>
        </authorList>
    </citation>
    <scope>NUCLEOTIDE SEQUENCE</scope>
    <source>
        <tissue evidence="3">Leaf</tissue>
    </source>
</reference>
<dbReference type="OrthoDB" id="780193at2759"/>
<feature type="compositionally biased region" description="Polar residues" evidence="1">
    <location>
        <begin position="101"/>
        <end position="114"/>
    </location>
</feature>
<sequence length="274" mass="28692">MDSARSSSLQPSGGGDDEFGSPAAPLSAFFRSRTATSAAATLQPLPYYSGDHHFDSLYDLDSTRPSTGFPSTVTFSSSPPSAAVSVSHGAGVGASPVPQLADQSNVASATTAPDRSSKKRCRASRRAPTTVLTTDASNFRAMVQELTGIQSFAASPSPCAGARLGLFHSAAAFRSYSDPPLPASSFLLPRPFMQKVQPPSFLPISSTSSAHVSTAVTAISSISDATTSSDGHRSSGSNSYQLRSSSHILLQREVHMKDQLQGEDTMEEIKKRCG</sequence>
<dbReference type="InterPro" id="IPR008889">
    <property type="entry name" value="VQ"/>
</dbReference>
<dbReference type="InterPro" id="IPR039609">
    <property type="entry name" value="VQ_15/22"/>
</dbReference>
<dbReference type="PANTHER" id="PTHR33179:SF4">
    <property type="entry name" value="VQ MOTIF-CONTAINING PROTEIN"/>
    <property type="match status" value="1"/>
</dbReference>
<protein>
    <submittedName>
        <fullName evidence="3">VQ motif</fullName>
    </submittedName>
</protein>
<evidence type="ECO:0000259" key="2">
    <source>
        <dbReference type="Pfam" id="PF05678"/>
    </source>
</evidence>